<keyword evidence="3" id="KW-0479">Metal-binding</keyword>
<feature type="binding site" evidence="3">
    <location>
        <position position="264"/>
    </location>
    <ligand>
        <name>Zn(2+)</name>
        <dbReference type="ChEBI" id="CHEBI:29105"/>
    </ligand>
</feature>
<keyword evidence="3" id="KW-0694">RNA-binding</keyword>
<dbReference type="RefSeq" id="WP_106012156.1">
    <property type="nucleotide sequence ID" value="NZ_CP027226.1"/>
</dbReference>
<dbReference type="GO" id="GO:0046872">
    <property type="term" value="F:metal ion binding"/>
    <property type="evidence" value="ECO:0007669"/>
    <property type="project" value="UniProtKB-KW"/>
</dbReference>
<dbReference type="GO" id="GO:0003924">
    <property type="term" value="F:GTPase activity"/>
    <property type="evidence" value="ECO:0007669"/>
    <property type="project" value="UniProtKB-UniRule"/>
</dbReference>
<accession>A0A2S0KMB2</accession>
<evidence type="ECO:0000256" key="3">
    <source>
        <dbReference type="HAMAP-Rule" id="MF_01820"/>
    </source>
</evidence>
<dbReference type="PANTHER" id="PTHR32120:SF11">
    <property type="entry name" value="SMALL RIBOSOMAL SUBUNIT BIOGENESIS GTPASE RSGA 1, MITOCHONDRIAL-RELATED"/>
    <property type="match status" value="1"/>
</dbReference>
<dbReference type="InterPro" id="IPR027417">
    <property type="entry name" value="P-loop_NTPase"/>
</dbReference>
<dbReference type="InterPro" id="IPR004881">
    <property type="entry name" value="Ribosome_biogen_GTPase_RsgA"/>
</dbReference>
<proteinExistence type="inferred from homology"/>
<dbReference type="GO" id="GO:0005525">
    <property type="term" value="F:GTP binding"/>
    <property type="evidence" value="ECO:0007669"/>
    <property type="project" value="UniProtKB-UniRule"/>
</dbReference>
<dbReference type="NCBIfam" id="TIGR00157">
    <property type="entry name" value="ribosome small subunit-dependent GTPase A"/>
    <property type="match status" value="1"/>
</dbReference>
<keyword evidence="2 3" id="KW-0342">GTP-binding</keyword>
<dbReference type="InterPro" id="IPR030378">
    <property type="entry name" value="G_CP_dom"/>
</dbReference>
<dbReference type="PROSITE" id="PS50936">
    <property type="entry name" value="ENGC_GTPASE"/>
    <property type="match status" value="1"/>
</dbReference>
<protein>
    <recommendedName>
        <fullName evidence="3">Small ribosomal subunit biogenesis GTPase RsgA</fullName>
        <ecNumber evidence="3">3.6.1.-</ecNumber>
    </recommendedName>
</protein>
<dbReference type="GO" id="GO:0042274">
    <property type="term" value="P:ribosomal small subunit biogenesis"/>
    <property type="evidence" value="ECO:0007669"/>
    <property type="project" value="UniProtKB-UniRule"/>
</dbReference>
<dbReference type="Proteomes" id="UP000237947">
    <property type="component" value="Chromosome"/>
</dbReference>
<keyword evidence="7" id="KW-1185">Reference proteome</keyword>
<dbReference type="GO" id="GO:0005737">
    <property type="term" value="C:cytoplasm"/>
    <property type="evidence" value="ECO:0007669"/>
    <property type="project" value="UniProtKB-SubCell"/>
</dbReference>
<keyword evidence="3" id="KW-0862">Zinc</keyword>
<dbReference type="EMBL" id="CP027226">
    <property type="protein sequence ID" value="AVM42171.1"/>
    <property type="molecule type" value="Genomic_DNA"/>
</dbReference>
<evidence type="ECO:0000256" key="1">
    <source>
        <dbReference type="ARBA" id="ARBA00022741"/>
    </source>
</evidence>
<feature type="domain" description="EngC GTPase" evidence="4">
    <location>
        <begin position="91"/>
        <end position="236"/>
    </location>
</feature>
<sequence>MTIIQGINKNQEIQSGEYIITRGVGGNYWVNSLAKPGEEIQCNAPGIFKNQGLKPIAGDLVFCEETGDELIPLVMQEIYERKNELPRPQVANIDLLWLIIPLSQPEPDLNVLDKMLVISEVQNMNVEIIFTKYDLASDFGDELASIYKNLGYNVFLSKPNSESLFNELRDKIAHKLICLAGPSGAGKSTLLNILAQNDLMETGDISKKLGRGRHTTRHAELFPFRGGYVTDTPGFSSLELTQLNIDGQDLAFAFPEIRELQYNCRFNSCKHLEEPGCAVKESEAIDKGRLERYQNFRKTIDSFNSYDRRKN</sequence>
<evidence type="ECO:0000313" key="6">
    <source>
        <dbReference type="EMBL" id="AVM42171.1"/>
    </source>
</evidence>
<feature type="binding site" evidence="3">
    <location>
        <begin position="181"/>
        <end position="189"/>
    </location>
    <ligand>
        <name>GTP</name>
        <dbReference type="ChEBI" id="CHEBI:37565"/>
    </ligand>
</feature>
<dbReference type="GO" id="GO:0019843">
    <property type="term" value="F:rRNA binding"/>
    <property type="evidence" value="ECO:0007669"/>
    <property type="project" value="UniProtKB-KW"/>
</dbReference>
<keyword evidence="3" id="KW-0699">rRNA-binding</keyword>
<keyword evidence="3" id="KW-0378">Hydrolase</keyword>
<feature type="domain" description="CP-type G" evidence="5">
    <location>
        <begin position="82"/>
        <end position="238"/>
    </location>
</feature>
<dbReference type="EC" id="3.6.1.-" evidence="3"/>
<dbReference type="Gene3D" id="1.10.40.50">
    <property type="entry name" value="Probable gtpase engc, domain 3"/>
    <property type="match status" value="1"/>
</dbReference>
<evidence type="ECO:0000259" key="5">
    <source>
        <dbReference type="PROSITE" id="PS51721"/>
    </source>
</evidence>
<dbReference type="AlphaFoldDB" id="A0A2S0KMB2"/>
<keyword evidence="3" id="KW-0690">Ribosome biogenesis</keyword>
<gene>
    <name evidence="3 6" type="primary">rsgA</name>
    <name evidence="6" type="ORF">C5Q98_02510</name>
</gene>
<dbReference type="KEGG" id="fsa:C5Q98_02510"/>
<evidence type="ECO:0000256" key="2">
    <source>
        <dbReference type="ARBA" id="ARBA00023134"/>
    </source>
</evidence>
<evidence type="ECO:0000259" key="4">
    <source>
        <dbReference type="PROSITE" id="PS50936"/>
    </source>
</evidence>
<feature type="binding site" evidence="3">
    <location>
        <position position="269"/>
    </location>
    <ligand>
        <name>Zn(2+)</name>
        <dbReference type="ChEBI" id="CHEBI:29105"/>
    </ligand>
</feature>
<comment type="subunit">
    <text evidence="3">Monomer. Associates with 30S ribosomal subunit, binds 16S rRNA.</text>
</comment>
<comment type="similarity">
    <text evidence="3">Belongs to the TRAFAC class YlqF/YawG GTPase family. RsgA subfamily.</text>
</comment>
<dbReference type="InterPro" id="IPR012340">
    <property type="entry name" value="NA-bd_OB-fold"/>
</dbReference>
<feature type="binding site" evidence="3">
    <location>
        <position position="271"/>
    </location>
    <ligand>
        <name>Zn(2+)</name>
        <dbReference type="ChEBI" id="CHEBI:29105"/>
    </ligand>
</feature>
<dbReference type="PANTHER" id="PTHR32120">
    <property type="entry name" value="SMALL RIBOSOMAL SUBUNIT BIOGENESIS GTPASE RSGA"/>
    <property type="match status" value="1"/>
</dbReference>
<dbReference type="Gene3D" id="3.40.50.300">
    <property type="entry name" value="P-loop containing nucleotide triphosphate hydrolases"/>
    <property type="match status" value="1"/>
</dbReference>
<feature type="binding site" evidence="3">
    <location>
        <position position="277"/>
    </location>
    <ligand>
        <name>Zn(2+)</name>
        <dbReference type="ChEBI" id="CHEBI:29105"/>
    </ligand>
</feature>
<comment type="subcellular location">
    <subcellularLocation>
        <location evidence="3">Cytoplasm</location>
    </subcellularLocation>
</comment>
<dbReference type="Pfam" id="PF03193">
    <property type="entry name" value="RsgA_GTPase"/>
    <property type="match status" value="1"/>
</dbReference>
<dbReference type="SUPFAM" id="SSF52540">
    <property type="entry name" value="P-loop containing nucleoside triphosphate hydrolases"/>
    <property type="match status" value="1"/>
</dbReference>
<dbReference type="Gene3D" id="2.40.50.140">
    <property type="entry name" value="Nucleic acid-binding proteins"/>
    <property type="match status" value="1"/>
</dbReference>
<name>A0A2S0KMB2_9FIRM</name>
<reference evidence="7" key="1">
    <citation type="submission" date="2018-02" db="EMBL/GenBank/DDBJ databases">
        <authorList>
            <person name="Holder M.E."/>
            <person name="Ajami N.J."/>
            <person name="Petrosino J.F."/>
        </authorList>
    </citation>
    <scope>NUCLEOTIDE SEQUENCE [LARGE SCALE GENOMIC DNA]</scope>
    <source>
        <strain evidence="7">CCUG 47711</strain>
    </source>
</reference>
<organism evidence="6 7">
    <name type="scientific">Fastidiosipila sanguinis</name>
    <dbReference type="NCBI Taxonomy" id="236753"/>
    <lineage>
        <taxon>Bacteria</taxon>
        <taxon>Bacillati</taxon>
        <taxon>Bacillota</taxon>
        <taxon>Clostridia</taxon>
        <taxon>Eubacteriales</taxon>
        <taxon>Oscillospiraceae</taxon>
        <taxon>Fastidiosipila</taxon>
    </lineage>
</organism>
<dbReference type="InterPro" id="IPR010914">
    <property type="entry name" value="RsgA_GTPase_dom"/>
</dbReference>
<feature type="binding site" evidence="3">
    <location>
        <begin position="131"/>
        <end position="134"/>
    </location>
    <ligand>
        <name>GTP</name>
        <dbReference type="ChEBI" id="CHEBI:37565"/>
    </ligand>
</feature>
<dbReference type="HAMAP" id="MF_01820">
    <property type="entry name" value="GTPase_RsgA"/>
    <property type="match status" value="1"/>
</dbReference>
<keyword evidence="3" id="KW-0963">Cytoplasm</keyword>
<dbReference type="PROSITE" id="PS51721">
    <property type="entry name" value="G_CP"/>
    <property type="match status" value="1"/>
</dbReference>
<evidence type="ECO:0000313" key="7">
    <source>
        <dbReference type="Proteomes" id="UP000237947"/>
    </source>
</evidence>
<comment type="cofactor">
    <cofactor evidence="3">
        <name>Zn(2+)</name>
        <dbReference type="ChEBI" id="CHEBI:29105"/>
    </cofactor>
    <text evidence="3">Binds 1 zinc ion per subunit.</text>
</comment>
<comment type="function">
    <text evidence="3">One of several proteins that assist in the late maturation steps of the functional core of the 30S ribosomal subunit. Helps release RbfA from mature subunits. May play a role in the assembly of ribosomal proteins into the subunit. Circularly permuted GTPase that catalyzes slow GTP hydrolysis, GTPase activity is stimulated by the 30S ribosomal subunit.</text>
</comment>
<dbReference type="CDD" id="cd01854">
    <property type="entry name" value="YjeQ_EngC"/>
    <property type="match status" value="1"/>
</dbReference>
<keyword evidence="1 3" id="KW-0547">Nucleotide-binding</keyword>
<dbReference type="OrthoDB" id="9809485at2"/>